<dbReference type="Proteomes" id="UP001596501">
    <property type="component" value="Unassembled WGS sequence"/>
</dbReference>
<gene>
    <name evidence="1" type="ORF">ACFQPB_16225</name>
</gene>
<reference evidence="2" key="1">
    <citation type="journal article" date="2019" name="Int. J. Syst. Evol. Microbiol.">
        <title>The Global Catalogue of Microorganisms (GCM) 10K type strain sequencing project: providing services to taxonomists for standard genome sequencing and annotation.</title>
        <authorList>
            <consortium name="The Broad Institute Genomics Platform"/>
            <consortium name="The Broad Institute Genome Sequencing Center for Infectious Disease"/>
            <person name="Wu L."/>
            <person name="Ma J."/>
        </authorList>
    </citation>
    <scope>NUCLEOTIDE SEQUENCE [LARGE SCALE GENOMIC DNA]</scope>
    <source>
        <strain evidence="2">CGMCC 1.12371</strain>
    </source>
</reference>
<name>A0ABW2QPA7_9BURK</name>
<dbReference type="RefSeq" id="WP_382225444.1">
    <property type="nucleotide sequence ID" value="NZ_JBHTCA010000014.1"/>
</dbReference>
<evidence type="ECO:0000313" key="2">
    <source>
        <dbReference type="Proteomes" id="UP001596501"/>
    </source>
</evidence>
<evidence type="ECO:0000313" key="1">
    <source>
        <dbReference type="EMBL" id="MFC7410413.1"/>
    </source>
</evidence>
<protein>
    <submittedName>
        <fullName evidence="1">Uncharacterized protein</fullName>
    </submittedName>
</protein>
<sequence>MQLFGIVSRVSDSNRRFVVELQPGGHAVFEMLGGSSPVTVDDAIAGRLAAPGVQKLANLSEGAAFTAFGVTGFCTDVVAMHHVA</sequence>
<keyword evidence="2" id="KW-1185">Reference proteome</keyword>
<dbReference type="EMBL" id="JBHTCA010000014">
    <property type="protein sequence ID" value="MFC7410413.1"/>
    <property type="molecule type" value="Genomic_DNA"/>
</dbReference>
<accession>A0ABW2QPA7</accession>
<comment type="caution">
    <text evidence="1">The sequence shown here is derived from an EMBL/GenBank/DDBJ whole genome shotgun (WGS) entry which is preliminary data.</text>
</comment>
<proteinExistence type="predicted"/>
<organism evidence="1 2">
    <name type="scientific">Hydrogenophaga atypica</name>
    <dbReference type="NCBI Taxonomy" id="249409"/>
    <lineage>
        <taxon>Bacteria</taxon>
        <taxon>Pseudomonadati</taxon>
        <taxon>Pseudomonadota</taxon>
        <taxon>Betaproteobacteria</taxon>
        <taxon>Burkholderiales</taxon>
        <taxon>Comamonadaceae</taxon>
        <taxon>Hydrogenophaga</taxon>
    </lineage>
</organism>